<feature type="transmembrane region" description="Helical" evidence="1">
    <location>
        <begin position="190"/>
        <end position="210"/>
    </location>
</feature>
<dbReference type="PANTHER" id="PTHR36111">
    <property type="entry name" value="INNER MEMBRANE PROTEIN-RELATED"/>
    <property type="match status" value="1"/>
</dbReference>
<keyword evidence="1" id="KW-0472">Membrane</keyword>
<keyword evidence="1" id="KW-0812">Transmembrane</keyword>
<evidence type="ECO:0000256" key="1">
    <source>
        <dbReference type="SAM" id="Phobius"/>
    </source>
</evidence>
<gene>
    <name evidence="2" type="ORF">Theth_0612</name>
</gene>
<dbReference type="AlphaFoldDB" id="F7YXQ6"/>
<reference evidence="2 3" key="1">
    <citation type="submission" date="2010-11" db="EMBL/GenBank/DDBJ databases">
        <title>The complete genome of Thermotoga thermarum DSM 5069.</title>
        <authorList>
            <consortium name="US DOE Joint Genome Institute (JGI-PGF)"/>
            <person name="Lucas S."/>
            <person name="Copeland A."/>
            <person name="Lapidus A."/>
            <person name="Bruce D."/>
            <person name="Goodwin L."/>
            <person name="Pitluck S."/>
            <person name="Kyrpides N."/>
            <person name="Mavromatis K."/>
            <person name="Ivanova N."/>
            <person name="Zeytun A."/>
            <person name="Brettin T."/>
            <person name="Detter J.C."/>
            <person name="Tapia R."/>
            <person name="Han C."/>
            <person name="Land M."/>
            <person name="Hauser L."/>
            <person name="Markowitz V."/>
            <person name="Cheng J.-F."/>
            <person name="Hugenholtz P."/>
            <person name="Woyke T."/>
            <person name="Wu D."/>
            <person name="Spring S."/>
            <person name="Schroeder M."/>
            <person name="Brambilla E."/>
            <person name="Klenk H.-P."/>
            <person name="Eisen J.A."/>
        </authorList>
    </citation>
    <scope>NUCLEOTIDE SEQUENCE [LARGE SCALE GENOMIC DNA]</scope>
    <source>
        <strain evidence="2 3">DSM 5069</strain>
    </source>
</reference>
<protein>
    <recommendedName>
        <fullName evidence="4">Transport protein</fullName>
    </recommendedName>
</protein>
<feature type="transmembrane region" description="Helical" evidence="1">
    <location>
        <begin position="70"/>
        <end position="87"/>
    </location>
</feature>
<evidence type="ECO:0000313" key="2">
    <source>
        <dbReference type="EMBL" id="AEH50700.1"/>
    </source>
</evidence>
<dbReference type="PATRIC" id="fig|688269.3.peg.634"/>
<feature type="transmembrane region" description="Helical" evidence="1">
    <location>
        <begin position="47"/>
        <end position="64"/>
    </location>
</feature>
<keyword evidence="3" id="KW-1185">Reference proteome</keyword>
<dbReference type="EMBL" id="CP002351">
    <property type="protein sequence ID" value="AEH50700.1"/>
    <property type="molecule type" value="Genomic_DNA"/>
</dbReference>
<dbReference type="PANTHER" id="PTHR36111:SF2">
    <property type="entry name" value="INNER MEMBRANE PROTEIN"/>
    <property type="match status" value="1"/>
</dbReference>
<feature type="transmembrane region" description="Helical" evidence="1">
    <location>
        <begin position="12"/>
        <end position="35"/>
    </location>
</feature>
<dbReference type="eggNOG" id="COG1811">
    <property type="taxonomic scope" value="Bacteria"/>
</dbReference>
<name>F7YXQ6_9THEM</name>
<dbReference type="Pfam" id="PF04474">
    <property type="entry name" value="DUF554"/>
    <property type="match status" value="1"/>
</dbReference>
<dbReference type="InterPro" id="IPR007563">
    <property type="entry name" value="DUF554"/>
</dbReference>
<dbReference type="STRING" id="688269.Theth_0612"/>
<dbReference type="OrthoDB" id="9797976at2"/>
<evidence type="ECO:0000313" key="3">
    <source>
        <dbReference type="Proteomes" id="UP000006804"/>
    </source>
</evidence>
<evidence type="ECO:0008006" key="4">
    <source>
        <dbReference type="Google" id="ProtNLM"/>
    </source>
</evidence>
<keyword evidence="1" id="KW-1133">Transmembrane helix</keyword>
<sequence length="239" mass="25096" precursor="true">MVLITYNNSKEVGFIHPSVFVNTLTVVAGSTIGILIGKSIPDRFRSILFQAVGLTTVGIGVKMTLSTSSFIVVLLALASGALVGELVKLEDKIASIGRFSKDPKKFSAGFVAASTLFLVGPMTIIGSIQAGLINDGTLIYVKSTLDFISSIVLASLYGLGVLFSALAVFVVQGSLVLFASKLGFLTESAYLSNLTGVGGLIVVAIGIRLLELKDVKTGNLLPALAFSPLFDYLARVFKL</sequence>
<proteinExistence type="predicted"/>
<feature type="transmembrane region" description="Helical" evidence="1">
    <location>
        <begin position="148"/>
        <end position="178"/>
    </location>
</feature>
<accession>F7YXQ6</accession>
<dbReference type="KEGG" id="tta:Theth_0612"/>
<feature type="transmembrane region" description="Helical" evidence="1">
    <location>
        <begin position="108"/>
        <end position="128"/>
    </location>
</feature>
<dbReference type="Proteomes" id="UP000006804">
    <property type="component" value="Chromosome"/>
</dbReference>
<organism evidence="2 3">
    <name type="scientific">Pseudothermotoga thermarum DSM 5069</name>
    <dbReference type="NCBI Taxonomy" id="688269"/>
    <lineage>
        <taxon>Bacteria</taxon>
        <taxon>Thermotogati</taxon>
        <taxon>Thermotogota</taxon>
        <taxon>Thermotogae</taxon>
        <taxon>Thermotogales</taxon>
        <taxon>Thermotogaceae</taxon>
        <taxon>Pseudothermotoga</taxon>
    </lineage>
</organism>
<dbReference type="HOGENOM" id="CLU_091659_0_0_0"/>